<evidence type="ECO:0000256" key="7">
    <source>
        <dbReference type="ARBA" id="ARBA00022555"/>
    </source>
</evidence>
<dbReference type="Gene3D" id="3.40.1260.20">
    <property type="entry name" value="Ribonuclease E, catalytic domain"/>
    <property type="match status" value="1"/>
</dbReference>
<evidence type="ECO:0000256" key="5">
    <source>
        <dbReference type="ARBA" id="ARBA00022490"/>
    </source>
</evidence>
<protein>
    <recommendedName>
        <fullName evidence="4">Ribonuclease G</fullName>
    </recommendedName>
</protein>
<dbReference type="Proteomes" id="UP000003860">
    <property type="component" value="Unassembled WGS sequence"/>
</dbReference>
<reference evidence="17" key="2">
    <citation type="submission" date="2011-01" db="EMBL/GenBank/DDBJ databases">
        <title>The Non-contiguous Finished genome of Clostridium papyrosolvens.</title>
        <authorList>
            <person name="Lucas S."/>
            <person name="Copeland A."/>
            <person name="Lapidus A."/>
            <person name="Cheng J.-F."/>
            <person name="Goodwin L."/>
            <person name="Pitluck S."/>
            <person name="Misra M."/>
            <person name="Chertkov O."/>
            <person name="Detter J.C."/>
            <person name="Han C."/>
            <person name="Tapia R."/>
            <person name="Land M."/>
            <person name="Hauser L."/>
            <person name="Kyrpides N."/>
            <person name="Ivanova N."/>
            <person name="Pagani I."/>
            <person name="Mouttaki H."/>
            <person name="He Z."/>
            <person name="Zhou J."/>
            <person name="Hemme C.L."/>
            <person name="Woyke T."/>
        </authorList>
    </citation>
    <scope>NUCLEOTIDE SEQUENCE [LARGE SCALE GENOMIC DNA]</scope>
    <source>
        <strain evidence="17">DSM 2782</strain>
    </source>
</reference>
<evidence type="ECO:0000256" key="3">
    <source>
        <dbReference type="ARBA" id="ARBA00005663"/>
    </source>
</evidence>
<dbReference type="GO" id="GO:0019843">
    <property type="term" value="F:rRNA binding"/>
    <property type="evidence" value="ECO:0007669"/>
    <property type="project" value="UniProtKB-KW"/>
</dbReference>
<comment type="similarity">
    <text evidence="3">Belongs to the RNase E/G family. RNase G subfamily.</text>
</comment>
<dbReference type="Gene3D" id="2.40.50.140">
    <property type="entry name" value="Nucleic acid-binding proteins"/>
    <property type="match status" value="1"/>
</dbReference>
<dbReference type="GO" id="GO:0016787">
    <property type="term" value="F:hydrolase activity"/>
    <property type="evidence" value="ECO:0007669"/>
    <property type="project" value="UniProtKB-KW"/>
</dbReference>
<dbReference type="GO" id="GO:0000049">
    <property type="term" value="F:tRNA binding"/>
    <property type="evidence" value="ECO:0007669"/>
    <property type="project" value="UniProtKB-KW"/>
</dbReference>
<proteinExistence type="inferred from homology"/>
<comment type="caution">
    <text evidence="17">The sequence shown here is derived from an EMBL/GenBank/DDBJ whole genome shotgun (WGS) entry which is preliminary data.</text>
</comment>
<dbReference type="PROSITE" id="PS50126">
    <property type="entry name" value="S1"/>
    <property type="match status" value="1"/>
</dbReference>
<dbReference type="GO" id="GO:0006364">
    <property type="term" value="P:rRNA processing"/>
    <property type="evidence" value="ECO:0007669"/>
    <property type="project" value="UniProtKB-KW"/>
</dbReference>
<sequence>MVNEIIVDVSPGEIRVGILEDKELAEIHIERTSHQGLVGNIYRGKVSSVLPGMQAAFIDIGYEKNAFLYVGDAIPKKEYSDDETEVSSNYEEYNITDILKVGQEITVQVIKEPIGTKGPRVSTHITLPGRNLVLLPNADYIGISRRIENDTERQKLKKIAEKLKPQNMGLIVRTVSEGKEEADFVEDVSFLLKLWAKIKESENKGPVPRCIHKDINLIYRSVRDLFTWDVNKFIINNEKEYLKVLELVEMISPLLKSRVELFQKDYNIFDYYQIETKIERALSRKVWLKCGGYIIIDKTEALTVIDVNTGKFVGESNLEETVLKTNVEATREIAKQLRLRDIGGIVIIDFIDMNNSEHQQLVLDSLKQSLKSDRTKTIVLGMTELGLVEMTRKKIRQELSTVMSCDCPVCDGAGRVYTGETNAMNILREVREHINCTSVKKFKLEVHPSVAPVIEDNIERFLRNFTDNKDKKVKVTAVSDIRPAGYRIKDVDMD</sequence>
<dbReference type="STRING" id="588581.Cpap_3425"/>
<dbReference type="InterPro" id="IPR004659">
    <property type="entry name" value="RNase_E/G"/>
</dbReference>
<evidence type="ECO:0000256" key="12">
    <source>
        <dbReference type="ARBA" id="ARBA00022759"/>
    </source>
</evidence>
<evidence type="ECO:0000256" key="14">
    <source>
        <dbReference type="ARBA" id="ARBA00022842"/>
    </source>
</evidence>
<evidence type="ECO:0000313" key="18">
    <source>
        <dbReference type="Proteomes" id="UP000003860"/>
    </source>
</evidence>
<reference evidence="17" key="1">
    <citation type="submission" date="2009-07" db="EMBL/GenBank/DDBJ databases">
        <authorList>
            <consortium name="US DOE Joint Genome Institute (JGI-PGF)"/>
            <person name="Lucas S."/>
            <person name="Copeland A."/>
            <person name="Lapidus A."/>
            <person name="Glavina del Rio T."/>
            <person name="Tice H."/>
            <person name="Bruce D."/>
            <person name="Goodwin L."/>
            <person name="Pitluck S."/>
            <person name="Larimer F."/>
            <person name="Land M.L."/>
            <person name="Mouttaki H."/>
            <person name="He Z."/>
            <person name="Zhou J."/>
            <person name="Hemme C.L."/>
        </authorList>
    </citation>
    <scope>NUCLEOTIDE SEQUENCE</scope>
    <source>
        <strain evidence="17">DSM 2782</strain>
    </source>
</reference>
<dbReference type="PANTHER" id="PTHR30001:SF0">
    <property type="entry name" value="RIBONUCLEASE G"/>
    <property type="match status" value="1"/>
</dbReference>
<dbReference type="GO" id="GO:0008033">
    <property type="term" value="P:tRNA processing"/>
    <property type="evidence" value="ECO:0007669"/>
    <property type="project" value="UniProtKB-KW"/>
</dbReference>
<dbReference type="PANTHER" id="PTHR30001">
    <property type="entry name" value="RIBONUCLEASE"/>
    <property type="match status" value="1"/>
</dbReference>
<dbReference type="Pfam" id="PF10150">
    <property type="entry name" value="RNase_E_G"/>
    <property type="match status" value="1"/>
</dbReference>
<keyword evidence="13" id="KW-0378">Hydrolase</keyword>
<gene>
    <name evidence="17" type="ORF">Cpap_3425</name>
</gene>
<accession>F1T915</accession>
<dbReference type="Pfam" id="PF20833">
    <property type="entry name" value="RNase_E_G_Thio"/>
    <property type="match status" value="1"/>
</dbReference>
<evidence type="ECO:0000256" key="4">
    <source>
        <dbReference type="ARBA" id="ARBA00017719"/>
    </source>
</evidence>
<comment type="cofactor">
    <cofactor evidence="1">
        <name>Mg(2+)</name>
        <dbReference type="ChEBI" id="CHEBI:18420"/>
    </cofactor>
</comment>
<organism evidence="17 18">
    <name type="scientific">Ruminiclostridium papyrosolvens DSM 2782</name>
    <dbReference type="NCBI Taxonomy" id="588581"/>
    <lineage>
        <taxon>Bacteria</taxon>
        <taxon>Bacillati</taxon>
        <taxon>Bacillota</taxon>
        <taxon>Clostridia</taxon>
        <taxon>Eubacteriales</taxon>
        <taxon>Oscillospiraceae</taxon>
        <taxon>Ruminiclostridium</taxon>
    </lineage>
</organism>
<dbReference type="eggNOG" id="COG1530">
    <property type="taxonomic scope" value="Bacteria"/>
</dbReference>
<evidence type="ECO:0000256" key="11">
    <source>
        <dbReference type="ARBA" id="ARBA00022730"/>
    </source>
</evidence>
<evidence type="ECO:0000256" key="10">
    <source>
        <dbReference type="ARBA" id="ARBA00022723"/>
    </source>
</evidence>
<keyword evidence="7" id="KW-0820">tRNA-binding</keyword>
<dbReference type="InterPro" id="IPR003029">
    <property type="entry name" value="S1_domain"/>
</dbReference>
<evidence type="ECO:0000256" key="15">
    <source>
        <dbReference type="ARBA" id="ARBA00022884"/>
    </source>
</evidence>
<dbReference type="GO" id="GO:0005737">
    <property type="term" value="C:cytoplasm"/>
    <property type="evidence" value="ECO:0007669"/>
    <property type="project" value="UniProtKB-SubCell"/>
</dbReference>
<evidence type="ECO:0000313" key="17">
    <source>
        <dbReference type="EMBL" id="EGD48997.1"/>
    </source>
</evidence>
<dbReference type="GO" id="GO:0004519">
    <property type="term" value="F:endonuclease activity"/>
    <property type="evidence" value="ECO:0007669"/>
    <property type="project" value="UniProtKB-KW"/>
</dbReference>
<dbReference type="EMBL" id="ACXX02000002">
    <property type="protein sequence ID" value="EGD48997.1"/>
    <property type="molecule type" value="Genomic_DNA"/>
</dbReference>
<keyword evidence="10" id="KW-0479">Metal-binding</keyword>
<dbReference type="CDD" id="cd04453">
    <property type="entry name" value="S1_RNase_E"/>
    <property type="match status" value="1"/>
</dbReference>
<dbReference type="InterPro" id="IPR019307">
    <property type="entry name" value="RNA-bd_AU-1/RNase_E/G"/>
</dbReference>
<evidence type="ECO:0000256" key="8">
    <source>
        <dbReference type="ARBA" id="ARBA00022694"/>
    </source>
</evidence>
<dbReference type="InterPro" id="IPR012340">
    <property type="entry name" value="NA-bd_OB-fold"/>
</dbReference>
<dbReference type="RefSeq" id="WP_004617044.1">
    <property type="nucleotide sequence ID" value="NZ_ACXX02000002.1"/>
</dbReference>
<evidence type="ECO:0000256" key="2">
    <source>
        <dbReference type="ARBA" id="ARBA00004496"/>
    </source>
</evidence>
<dbReference type="InterPro" id="IPR048583">
    <property type="entry name" value="RNase_E_G_thioredoxin-like"/>
</dbReference>
<evidence type="ECO:0000256" key="6">
    <source>
        <dbReference type="ARBA" id="ARBA00022552"/>
    </source>
</evidence>
<dbReference type="SUPFAM" id="SSF50249">
    <property type="entry name" value="Nucleic acid-binding proteins"/>
    <property type="match status" value="1"/>
</dbReference>
<evidence type="ECO:0000259" key="16">
    <source>
        <dbReference type="PROSITE" id="PS50126"/>
    </source>
</evidence>
<evidence type="ECO:0000256" key="1">
    <source>
        <dbReference type="ARBA" id="ARBA00001946"/>
    </source>
</evidence>
<name>F1T915_9FIRM</name>
<dbReference type="GO" id="GO:0004540">
    <property type="term" value="F:RNA nuclease activity"/>
    <property type="evidence" value="ECO:0007669"/>
    <property type="project" value="InterPro"/>
</dbReference>
<dbReference type="OrthoDB" id="9804278at2"/>
<keyword evidence="12" id="KW-0255">Endonuclease</keyword>
<keyword evidence="15" id="KW-0694">RNA-binding</keyword>
<dbReference type="NCBIfam" id="TIGR00757">
    <property type="entry name" value="RNaseEG"/>
    <property type="match status" value="1"/>
</dbReference>
<keyword evidence="9" id="KW-0540">Nuclease</keyword>
<keyword evidence="14" id="KW-0460">Magnesium</keyword>
<keyword evidence="18" id="KW-1185">Reference proteome</keyword>
<dbReference type="SMART" id="SM00316">
    <property type="entry name" value="S1"/>
    <property type="match status" value="1"/>
</dbReference>
<evidence type="ECO:0000256" key="13">
    <source>
        <dbReference type="ARBA" id="ARBA00022801"/>
    </source>
</evidence>
<keyword evidence="11" id="KW-0699">rRNA-binding</keyword>
<comment type="subcellular location">
    <subcellularLocation>
        <location evidence="2">Cytoplasm</location>
    </subcellularLocation>
</comment>
<dbReference type="GO" id="GO:0046872">
    <property type="term" value="F:metal ion binding"/>
    <property type="evidence" value="ECO:0007669"/>
    <property type="project" value="UniProtKB-KW"/>
</dbReference>
<dbReference type="AlphaFoldDB" id="F1T915"/>
<evidence type="ECO:0000256" key="9">
    <source>
        <dbReference type="ARBA" id="ARBA00022722"/>
    </source>
</evidence>
<keyword evidence="6" id="KW-0698">rRNA processing</keyword>
<keyword evidence="8" id="KW-0819">tRNA processing</keyword>
<keyword evidence="5" id="KW-0963">Cytoplasm</keyword>
<feature type="domain" description="S1 motif" evidence="16">
    <location>
        <begin position="39"/>
        <end position="130"/>
    </location>
</feature>